<organism evidence="1 2">
    <name type="scientific">Rhodococcus opacus (strain B4)</name>
    <dbReference type="NCBI Taxonomy" id="632772"/>
    <lineage>
        <taxon>Bacteria</taxon>
        <taxon>Bacillati</taxon>
        <taxon>Actinomycetota</taxon>
        <taxon>Actinomycetes</taxon>
        <taxon>Mycobacteriales</taxon>
        <taxon>Nocardiaceae</taxon>
        <taxon>Rhodococcus</taxon>
    </lineage>
</organism>
<gene>
    <name evidence="1" type="ordered locus">ROP_pROB02-01080</name>
</gene>
<geneLocation type="plasmid" evidence="1 2">
    <name>pROB02</name>
</geneLocation>
<dbReference type="EMBL" id="AP011117">
    <property type="protein sequence ID" value="BAH47121.1"/>
    <property type="molecule type" value="Genomic_DNA"/>
</dbReference>
<accession>C1BDR8</accession>
<dbReference type="AlphaFoldDB" id="C1BDR8"/>
<reference evidence="1 2" key="1">
    <citation type="journal article" date="2005" name="J. Biosci. Bioeng.">
        <title>Isolation and characterization of benzene-tolerant Rhodococcus opacus strains.</title>
        <authorList>
            <person name="Na K.S."/>
            <person name="Kuroda A."/>
            <person name="Takiguchi N."/>
            <person name="Ikeda T."/>
            <person name="Ohtake H."/>
            <person name="Kato J."/>
        </authorList>
    </citation>
    <scope>NUCLEOTIDE SEQUENCE [LARGE SCALE GENOMIC DNA]</scope>
    <source>
        <strain evidence="1 2">B4</strain>
        <plasmid evidence="1">pROB02</plasmid>
    </source>
</reference>
<keyword evidence="1" id="KW-0614">Plasmid</keyword>
<sequence>MMELAMADRRAVATAIATRRAGYGENLDELCARDRRHSDHARKALGVALIPKAVHPRTAGPPTYEPNVVAALIFCWAALAMGGKRLAPTLADLVPTSYPLCGRSMNLTAGLRSH</sequence>
<name>C1BDR8_RHOOB</name>
<reference evidence="1 2" key="2">
    <citation type="submission" date="2009-03" db="EMBL/GenBank/DDBJ databases">
        <title>Comparison of the complete genome sequences of Rhodococcus erythropolis PR4 and Rhodococcus opacus B4.</title>
        <authorList>
            <person name="Takarada H."/>
            <person name="Sekine M."/>
            <person name="Hosoyama A."/>
            <person name="Yamada R."/>
            <person name="Fujisawa T."/>
            <person name="Omata S."/>
            <person name="Shimizu A."/>
            <person name="Tsukatani N."/>
            <person name="Tanikawa S."/>
            <person name="Fujita N."/>
            <person name="Harayama S."/>
        </authorList>
    </citation>
    <scope>NUCLEOTIDE SEQUENCE [LARGE SCALE GENOMIC DNA]</scope>
    <source>
        <strain evidence="1 2">B4</strain>
        <plasmid evidence="1 2">pROB02</plasmid>
    </source>
</reference>
<dbReference type="Proteomes" id="UP000002212">
    <property type="component" value="Plasmid pROB02"/>
</dbReference>
<protein>
    <submittedName>
        <fullName evidence="1">Uncharacterized protein</fullName>
    </submittedName>
</protein>
<dbReference type="KEGG" id="rop:ROP_pROB02-01080"/>
<evidence type="ECO:0000313" key="1">
    <source>
        <dbReference type="EMBL" id="BAH47121.1"/>
    </source>
</evidence>
<proteinExistence type="predicted"/>
<dbReference type="PATRIC" id="fig|632772.20.peg.8488"/>
<dbReference type="RefSeq" id="WP_012687161.1">
    <property type="nucleotide sequence ID" value="NC_012521.1"/>
</dbReference>
<evidence type="ECO:0000313" key="2">
    <source>
        <dbReference type="Proteomes" id="UP000002212"/>
    </source>
</evidence>
<dbReference type="HOGENOM" id="CLU_2119211_0_0_11"/>
<dbReference type="OrthoDB" id="2370461at2"/>